<dbReference type="GO" id="GO:0006508">
    <property type="term" value="P:proteolysis"/>
    <property type="evidence" value="ECO:0007669"/>
    <property type="project" value="UniProtKB-KW"/>
</dbReference>
<dbReference type="RefSeq" id="WP_304449053.1">
    <property type="nucleotide sequence ID" value="NZ_JARRAH010000001.1"/>
</dbReference>
<keyword evidence="5 10" id="KW-0378">Hydrolase</keyword>
<evidence type="ECO:0000256" key="2">
    <source>
        <dbReference type="ARBA" id="ARBA00022670"/>
    </source>
</evidence>
<dbReference type="AlphaFoldDB" id="A0ABD5UB00"/>
<protein>
    <submittedName>
        <fullName evidence="13">M48 family metalloprotease</fullName>
        <ecNumber evidence="13">3.4.24.-</ecNumber>
    </submittedName>
</protein>
<dbReference type="InterPro" id="IPR001915">
    <property type="entry name" value="Peptidase_M48"/>
</dbReference>
<dbReference type="GO" id="GO:0046872">
    <property type="term" value="F:metal ion binding"/>
    <property type="evidence" value="ECO:0007669"/>
    <property type="project" value="UniProtKB-KW"/>
</dbReference>
<feature type="transmembrane region" description="Helical" evidence="11">
    <location>
        <begin position="151"/>
        <end position="173"/>
    </location>
</feature>
<evidence type="ECO:0000256" key="3">
    <source>
        <dbReference type="ARBA" id="ARBA00022692"/>
    </source>
</evidence>
<evidence type="ECO:0000259" key="12">
    <source>
        <dbReference type="Pfam" id="PF01435"/>
    </source>
</evidence>
<keyword evidence="7 11" id="KW-1133">Transmembrane helix</keyword>
<keyword evidence="2 10" id="KW-0645">Protease</keyword>
<keyword evidence="4" id="KW-0479">Metal-binding</keyword>
<feature type="transmembrane region" description="Helical" evidence="11">
    <location>
        <begin position="39"/>
        <end position="55"/>
    </location>
</feature>
<feature type="domain" description="Peptidase M48" evidence="12">
    <location>
        <begin position="81"/>
        <end position="290"/>
    </location>
</feature>
<dbReference type="GO" id="GO:0008237">
    <property type="term" value="F:metallopeptidase activity"/>
    <property type="evidence" value="ECO:0007669"/>
    <property type="project" value="UniProtKB-KW"/>
</dbReference>
<dbReference type="EMBL" id="JBHSXM010000001">
    <property type="protein sequence ID" value="MFC6837388.1"/>
    <property type="molecule type" value="Genomic_DNA"/>
</dbReference>
<evidence type="ECO:0000256" key="11">
    <source>
        <dbReference type="SAM" id="Phobius"/>
    </source>
</evidence>
<evidence type="ECO:0000256" key="10">
    <source>
        <dbReference type="RuleBase" id="RU003983"/>
    </source>
</evidence>
<evidence type="ECO:0000256" key="6">
    <source>
        <dbReference type="ARBA" id="ARBA00022833"/>
    </source>
</evidence>
<comment type="cofactor">
    <cofactor evidence="10">
        <name>Zn(2+)</name>
        <dbReference type="ChEBI" id="CHEBI:29105"/>
    </cofactor>
    <text evidence="10">Binds 1 zinc ion per subunit.</text>
</comment>
<keyword evidence="9 11" id="KW-0472">Membrane</keyword>
<accession>A0ABD5UB00</accession>
<name>A0ABD5UB00_9EURY</name>
<sequence>MDWSSDRRLQRRMVGSLALTLVGYAALLGGLYWLLPRSLALPAGALLVLALVVQVREADRIAYLLTRGIALSRETYPPVYDTVGRVARGADMPMPAVAVVPTEERNAFAAGTGKRTVVCVTLGLLKALDERELEAVVAHELAHLKNGDSTVLTVAAFPTAVALFLLSSAGSLARASTGSVLRFWFFGQALGLALLVAVVGAPLLLASLPGTLVLSRYREFAADRGAVAITGDPVGLAEALGTLYGAPRPPTADLRRVATFNAFCIVPTASLPAWLPSTHPPTAERIRRLGDLAREIEQA</sequence>
<proteinExistence type="inferred from homology"/>
<reference evidence="13 14" key="1">
    <citation type="journal article" date="2019" name="Int. J. Syst. Evol. Microbiol.">
        <title>The Global Catalogue of Microorganisms (GCM) 10K type strain sequencing project: providing services to taxonomists for standard genome sequencing and annotation.</title>
        <authorList>
            <consortium name="The Broad Institute Genomics Platform"/>
            <consortium name="The Broad Institute Genome Sequencing Center for Infectious Disease"/>
            <person name="Wu L."/>
            <person name="Ma J."/>
        </authorList>
    </citation>
    <scope>NUCLEOTIDE SEQUENCE [LARGE SCALE GENOMIC DNA]</scope>
    <source>
        <strain evidence="13 14">PSRA2</strain>
    </source>
</reference>
<evidence type="ECO:0000313" key="14">
    <source>
        <dbReference type="Proteomes" id="UP001596406"/>
    </source>
</evidence>
<dbReference type="EC" id="3.4.24.-" evidence="13"/>
<dbReference type="Proteomes" id="UP001596406">
    <property type="component" value="Unassembled WGS sequence"/>
</dbReference>
<evidence type="ECO:0000256" key="7">
    <source>
        <dbReference type="ARBA" id="ARBA00022989"/>
    </source>
</evidence>
<dbReference type="PANTHER" id="PTHR43221">
    <property type="entry name" value="PROTEASE HTPX"/>
    <property type="match status" value="1"/>
</dbReference>
<dbReference type="InterPro" id="IPR050083">
    <property type="entry name" value="HtpX_protease"/>
</dbReference>
<evidence type="ECO:0000256" key="4">
    <source>
        <dbReference type="ARBA" id="ARBA00022723"/>
    </source>
</evidence>
<keyword evidence="1" id="KW-1003">Cell membrane</keyword>
<feature type="transmembrane region" description="Helical" evidence="11">
    <location>
        <begin position="185"/>
        <end position="208"/>
    </location>
</feature>
<comment type="caution">
    <text evidence="13">The sequence shown here is derived from an EMBL/GenBank/DDBJ whole genome shotgun (WGS) entry which is preliminary data.</text>
</comment>
<dbReference type="PANTHER" id="PTHR43221:SF2">
    <property type="entry name" value="PROTEASE HTPX HOMOLOG"/>
    <property type="match status" value="1"/>
</dbReference>
<evidence type="ECO:0000256" key="8">
    <source>
        <dbReference type="ARBA" id="ARBA00023049"/>
    </source>
</evidence>
<evidence type="ECO:0000313" key="13">
    <source>
        <dbReference type="EMBL" id="MFC6837388.1"/>
    </source>
</evidence>
<dbReference type="CDD" id="cd07327">
    <property type="entry name" value="M48B_HtpX_like"/>
    <property type="match status" value="1"/>
</dbReference>
<feature type="transmembrane region" description="Helical" evidence="11">
    <location>
        <begin position="12"/>
        <end position="33"/>
    </location>
</feature>
<evidence type="ECO:0000256" key="9">
    <source>
        <dbReference type="ARBA" id="ARBA00023136"/>
    </source>
</evidence>
<organism evidence="13 14">
    <name type="scientific">Halomarina ordinaria</name>
    <dbReference type="NCBI Taxonomy" id="3033939"/>
    <lineage>
        <taxon>Archaea</taxon>
        <taxon>Methanobacteriati</taxon>
        <taxon>Methanobacteriota</taxon>
        <taxon>Stenosarchaea group</taxon>
        <taxon>Halobacteria</taxon>
        <taxon>Halobacteriales</taxon>
        <taxon>Natronomonadaceae</taxon>
        <taxon>Halomarina</taxon>
    </lineage>
</organism>
<keyword evidence="14" id="KW-1185">Reference proteome</keyword>
<evidence type="ECO:0000256" key="5">
    <source>
        <dbReference type="ARBA" id="ARBA00022801"/>
    </source>
</evidence>
<comment type="similarity">
    <text evidence="10">Belongs to the peptidase M48 family.</text>
</comment>
<dbReference type="Pfam" id="PF01435">
    <property type="entry name" value="Peptidase_M48"/>
    <property type="match status" value="1"/>
</dbReference>
<keyword evidence="6 10" id="KW-0862">Zinc</keyword>
<dbReference type="Gene3D" id="3.30.2010.10">
    <property type="entry name" value="Metalloproteases ('zincins'), catalytic domain"/>
    <property type="match status" value="1"/>
</dbReference>
<keyword evidence="8 10" id="KW-0482">Metalloprotease</keyword>
<gene>
    <name evidence="13" type="ORF">ACFQHK_12810</name>
</gene>
<evidence type="ECO:0000256" key="1">
    <source>
        <dbReference type="ARBA" id="ARBA00022475"/>
    </source>
</evidence>
<keyword evidence="3 11" id="KW-0812">Transmembrane</keyword>